<feature type="non-terminal residue" evidence="1">
    <location>
        <position position="514"/>
    </location>
</feature>
<dbReference type="Proteomes" id="UP001519460">
    <property type="component" value="Unassembled WGS sequence"/>
</dbReference>
<dbReference type="InterPro" id="IPR035914">
    <property type="entry name" value="Sperma_CUB_dom_sf"/>
</dbReference>
<dbReference type="EMBL" id="JACVVK020000631">
    <property type="protein sequence ID" value="KAK7461633.1"/>
    <property type="molecule type" value="Genomic_DNA"/>
</dbReference>
<reference evidence="1 2" key="1">
    <citation type="journal article" date="2023" name="Sci. Data">
        <title>Genome assembly of the Korean intertidal mud-creeper Batillaria attramentaria.</title>
        <authorList>
            <person name="Patra A.K."/>
            <person name="Ho P.T."/>
            <person name="Jun S."/>
            <person name="Lee S.J."/>
            <person name="Kim Y."/>
            <person name="Won Y.J."/>
        </authorList>
    </citation>
    <scope>NUCLEOTIDE SEQUENCE [LARGE SCALE GENOMIC DNA]</scope>
    <source>
        <strain evidence="1">Wonlab-2016</strain>
    </source>
</reference>
<comment type="caution">
    <text evidence="1">The sequence shown here is derived from an EMBL/GenBank/DDBJ whole genome shotgun (WGS) entry which is preliminary data.</text>
</comment>
<accession>A0ABD0J5D6</accession>
<proteinExistence type="predicted"/>
<evidence type="ECO:0000313" key="1">
    <source>
        <dbReference type="EMBL" id="KAK7461633.1"/>
    </source>
</evidence>
<dbReference type="SUPFAM" id="SSF49854">
    <property type="entry name" value="Spermadhesin, CUB domain"/>
    <property type="match status" value="1"/>
</dbReference>
<name>A0ABD0J5D6_9CAEN</name>
<evidence type="ECO:0000313" key="2">
    <source>
        <dbReference type="Proteomes" id="UP001519460"/>
    </source>
</evidence>
<dbReference type="AlphaFoldDB" id="A0ABD0J5D6"/>
<evidence type="ECO:0008006" key="3">
    <source>
        <dbReference type="Google" id="ProtNLM"/>
    </source>
</evidence>
<dbReference type="InterPro" id="IPR016187">
    <property type="entry name" value="CTDL_fold"/>
</dbReference>
<sequence length="514" mass="56936">MAFAYLAPGFPTTADHKLGQQQLKKGSLDRVKEQHRPHTPSQHRAAFARLCRDQQQCGRIQLSLVSCSGYVFSLSCYDHPCVHHASASSGIHVTPSSSICVPCQNTIAAVVLGFIQTPGWDGKSRIDFLMDSCVQITAPPGGRIIVSFVGFYYEVALGIGSCKYNSVRLFTTPNCTGHTRWKSCNPSTEYMNHPKIADSGVLSVNCRISDVSHISGDSLYRRSHVVGFKLRFSIHSAGSMLPVQVSRRRYGHLWNCTVPNWADFQQHFPCNLHDNCLNGEDEADCPYITDFCGKRRFHWGHKCYTILRWNASIPERFRESMGAASDRCIRHGGQLASLSSFGELEGVLELMNLLDGYRVYPDTTIGLSLTGHVNHDLYQRTFQWYDGIIVYHPIHTIVPWGRALCGHDKPKKIPVGAPTASYAPDVTLIRCPANHTTHVFLSCDVLSACWGQDDEPCHAPVTPLPPSFTCASGVTHVPYTLVCDFHPDCGTTVTNTSVSSRRALMAYSLTVADN</sequence>
<keyword evidence="2" id="KW-1185">Reference proteome</keyword>
<dbReference type="CDD" id="cd00037">
    <property type="entry name" value="CLECT"/>
    <property type="match status" value="1"/>
</dbReference>
<gene>
    <name evidence="1" type="ORF">BaRGS_00038610</name>
</gene>
<protein>
    <recommendedName>
        <fullName evidence="3">C-type lectin domain-containing protein</fullName>
    </recommendedName>
</protein>
<organism evidence="1 2">
    <name type="scientific">Batillaria attramentaria</name>
    <dbReference type="NCBI Taxonomy" id="370345"/>
    <lineage>
        <taxon>Eukaryota</taxon>
        <taxon>Metazoa</taxon>
        <taxon>Spiralia</taxon>
        <taxon>Lophotrochozoa</taxon>
        <taxon>Mollusca</taxon>
        <taxon>Gastropoda</taxon>
        <taxon>Caenogastropoda</taxon>
        <taxon>Sorbeoconcha</taxon>
        <taxon>Cerithioidea</taxon>
        <taxon>Batillariidae</taxon>
        <taxon>Batillaria</taxon>
    </lineage>
</organism>
<dbReference type="SUPFAM" id="SSF56436">
    <property type="entry name" value="C-type lectin-like"/>
    <property type="match status" value="1"/>
</dbReference>